<evidence type="ECO:0000313" key="3">
    <source>
        <dbReference type="EMBL" id="EPR42504.1"/>
    </source>
</evidence>
<name>S7V764_DESML</name>
<gene>
    <name evidence="3" type="ORF">dsmv_1630</name>
</gene>
<evidence type="ECO:0000313" key="4">
    <source>
        <dbReference type="Proteomes" id="UP000014977"/>
    </source>
</evidence>
<keyword evidence="4" id="KW-1185">Reference proteome</keyword>
<dbReference type="EMBL" id="ATHJ01000065">
    <property type="protein sequence ID" value="EPR42504.1"/>
    <property type="molecule type" value="Genomic_DNA"/>
</dbReference>
<dbReference type="SUPFAM" id="SSF69593">
    <property type="entry name" value="Glycerol-3-phosphate (1)-acyltransferase"/>
    <property type="match status" value="1"/>
</dbReference>
<dbReference type="OrthoDB" id="319710at2"/>
<feature type="domain" description="Phospholipid/glycerol acyltransferase" evidence="2">
    <location>
        <begin position="89"/>
        <end position="231"/>
    </location>
</feature>
<reference evidence="3 4" key="1">
    <citation type="journal article" date="2013" name="Genome Announc.">
        <title>Draft genome sequences for three mercury-methylating, sulfate-reducing bacteria.</title>
        <authorList>
            <person name="Brown S.D."/>
            <person name="Hurt R.A.Jr."/>
            <person name="Gilmour C.C."/>
            <person name="Elias D.A."/>
        </authorList>
    </citation>
    <scope>NUCLEOTIDE SEQUENCE [LARGE SCALE GENOMIC DNA]</scope>
    <source>
        <strain evidence="3 4">DSM 2059</strain>
    </source>
</reference>
<dbReference type="SMART" id="SM00563">
    <property type="entry name" value="PlsC"/>
    <property type="match status" value="1"/>
</dbReference>
<protein>
    <submittedName>
        <fullName evidence="3">Phospholipid/glycerol acyltransferase</fullName>
    </submittedName>
</protein>
<dbReference type="Proteomes" id="UP000014977">
    <property type="component" value="Unassembled WGS sequence"/>
</dbReference>
<dbReference type="CDD" id="cd07990">
    <property type="entry name" value="LPLAT_LCLAT1-like"/>
    <property type="match status" value="1"/>
</dbReference>
<proteinExistence type="predicted"/>
<feature type="transmembrane region" description="Helical" evidence="1">
    <location>
        <begin position="12"/>
        <end position="35"/>
    </location>
</feature>
<dbReference type="PATRIC" id="fig|1121405.3.peg.1073"/>
<dbReference type="GO" id="GO:0016746">
    <property type="term" value="F:acyltransferase activity"/>
    <property type="evidence" value="ECO:0007669"/>
    <property type="project" value="UniProtKB-KW"/>
</dbReference>
<keyword evidence="3" id="KW-0012">Acyltransferase</keyword>
<keyword evidence="1" id="KW-1133">Transmembrane helix</keyword>
<dbReference type="PANTHER" id="PTHR10983">
    <property type="entry name" value="1-ACYLGLYCEROL-3-PHOSPHATE ACYLTRANSFERASE-RELATED"/>
    <property type="match status" value="1"/>
</dbReference>
<dbReference type="RefSeq" id="WP_020876014.1">
    <property type="nucleotide sequence ID" value="NZ_ATHJ01000065.1"/>
</dbReference>
<sequence>MTNTLFADFKGVASLCCYALNTLFWVIPIFFTAFLKWAVPQAAFRKGCDHILNACANSWIALNNLNQKIFADISLQVFGMENLRAQSWYLVVSNHQTWIDILILQRIFHRRIPFLKFFLKKELFWFPVMGLAWWALDFPFMKRYTQSFLEKHPHLKGRDLAVTRKACEKFKTIPVSVMNFVEGTRFTTRKHEQQKSPYCNLLKPRAGGIAFVIGAMGECLDSLIDVTIAYPDGARSFWDFVCGKVTDVRIHVRTLTITPEMRGDYFNDESYQKAFQTWVNALWAQKDLCIEELLALPPAQGVEAGALGPMPTCSPFPSLNKM</sequence>
<dbReference type="AlphaFoldDB" id="S7V764"/>
<comment type="caution">
    <text evidence="3">The sequence shown here is derived from an EMBL/GenBank/DDBJ whole genome shotgun (WGS) entry which is preliminary data.</text>
</comment>
<dbReference type="NCBIfam" id="NF010621">
    <property type="entry name" value="PRK14014.1"/>
    <property type="match status" value="1"/>
</dbReference>
<dbReference type="InterPro" id="IPR002123">
    <property type="entry name" value="Plipid/glycerol_acylTrfase"/>
</dbReference>
<evidence type="ECO:0000259" key="2">
    <source>
        <dbReference type="SMART" id="SM00563"/>
    </source>
</evidence>
<dbReference type="eggNOG" id="COG0204">
    <property type="taxonomic scope" value="Bacteria"/>
</dbReference>
<dbReference type="PANTHER" id="PTHR10983:SF16">
    <property type="entry name" value="LYSOCARDIOLIPIN ACYLTRANSFERASE 1"/>
    <property type="match status" value="1"/>
</dbReference>
<dbReference type="STRING" id="897.B2D07_07270"/>
<organism evidence="3 4">
    <name type="scientific">Desulfococcus multivorans DSM 2059</name>
    <dbReference type="NCBI Taxonomy" id="1121405"/>
    <lineage>
        <taxon>Bacteria</taxon>
        <taxon>Pseudomonadati</taxon>
        <taxon>Thermodesulfobacteriota</taxon>
        <taxon>Desulfobacteria</taxon>
        <taxon>Desulfobacterales</taxon>
        <taxon>Desulfococcaceae</taxon>
        <taxon>Desulfococcus</taxon>
    </lineage>
</organism>
<dbReference type="Pfam" id="PF01553">
    <property type="entry name" value="Acyltransferase"/>
    <property type="match status" value="1"/>
</dbReference>
<keyword evidence="3" id="KW-0808">Transferase</keyword>
<accession>S7V764</accession>
<keyword evidence="1" id="KW-0472">Membrane</keyword>
<keyword evidence="1" id="KW-0812">Transmembrane</keyword>
<evidence type="ECO:0000256" key="1">
    <source>
        <dbReference type="SAM" id="Phobius"/>
    </source>
</evidence>